<keyword evidence="7" id="KW-0472">Membrane</keyword>
<keyword evidence="5 7" id="KW-0808">Transferase</keyword>
<dbReference type="AlphaFoldDB" id="A0A2A2LBY2"/>
<dbReference type="OrthoDB" id="5912041at2759"/>
<evidence type="ECO:0000256" key="6">
    <source>
        <dbReference type="ARBA" id="ARBA00023034"/>
    </source>
</evidence>
<feature type="region of interest" description="Disordered" evidence="8">
    <location>
        <begin position="199"/>
        <end position="232"/>
    </location>
</feature>
<dbReference type="Proteomes" id="UP000218231">
    <property type="component" value="Unassembled WGS sequence"/>
</dbReference>
<dbReference type="PANTHER" id="PTHR48438:SF1">
    <property type="entry name" value="ALPHA-(1,3)-FUCOSYLTRANSFERASE C-RELATED"/>
    <property type="match status" value="1"/>
</dbReference>
<evidence type="ECO:0000313" key="10">
    <source>
        <dbReference type="EMBL" id="PAV83557.1"/>
    </source>
</evidence>
<comment type="subcellular location">
    <subcellularLocation>
        <location evidence="1">Golgi apparatus membrane</location>
        <topology evidence="1">Single-pass type II membrane protein</topology>
    </subcellularLocation>
    <subcellularLocation>
        <location evidence="7">Golgi apparatus</location>
        <location evidence="7">Golgi stack membrane</location>
        <topology evidence="7">Single-pass type II membrane protein</topology>
    </subcellularLocation>
</comment>
<feature type="domain" description="Fucosyltransferase C-terminal" evidence="9">
    <location>
        <begin position="17"/>
        <end position="169"/>
    </location>
</feature>
<comment type="similarity">
    <text evidence="3 7">Belongs to the glycosyltransferase 10 family.</text>
</comment>
<dbReference type="InterPro" id="IPR001503">
    <property type="entry name" value="Glyco_trans_10"/>
</dbReference>
<keyword evidence="11" id="KW-1185">Reference proteome</keyword>
<evidence type="ECO:0000256" key="8">
    <source>
        <dbReference type="SAM" id="MobiDB-lite"/>
    </source>
</evidence>
<dbReference type="PANTHER" id="PTHR48438">
    <property type="entry name" value="ALPHA-(1,3)-FUCOSYLTRANSFERASE C-RELATED"/>
    <property type="match status" value="1"/>
</dbReference>
<dbReference type="GO" id="GO:0032580">
    <property type="term" value="C:Golgi cisterna membrane"/>
    <property type="evidence" value="ECO:0007669"/>
    <property type="project" value="UniProtKB-SubCell"/>
</dbReference>
<organism evidence="10 11">
    <name type="scientific">Diploscapter pachys</name>
    <dbReference type="NCBI Taxonomy" id="2018661"/>
    <lineage>
        <taxon>Eukaryota</taxon>
        <taxon>Metazoa</taxon>
        <taxon>Ecdysozoa</taxon>
        <taxon>Nematoda</taxon>
        <taxon>Chromadorea</taxon>
        <taxon>Rhabditida</taxon>
        <taxon>Rhabditina</taxon>
        <taxon>Rhabditomorpha</taxon>
        <taxon>Rhabditoidea</taxon>
        <taxon>Rhabditidae</taxon>
        <taxon>Diploscapter</taxon>
    </lineage>
</organism>
<evidence type="ECO:0000256" key="5">
    <source>
        <dbReference type="ARBA" id="ARBA00022679"/>
    </source>
</evidence>
<dbReference type="EMBL" id="LIAE01006948">
    <property type="protein sequence ID" value="PAV83557.1"/>
    <property type="molecule type" value="Genomic_DNA"/>
</dbReference>
<comment type="pathway">
    <text evidence="2">Protein modification; protein glycosylation.</text>
</comment>
<evidence type="ECO:0000256" key="2">
    <source>
        <dbReference type="ARBA" id="ARBA00004922"/>
    </source>
</evidence>
<keyword evidence="4 7" id="KW-0328">Glycosyltransferase</keyword>
<dbReference type="UniPathway" id="UPA00378"/>
<keyword evidence="6 7" id="KW-0333">Golgi apparatus</keyword>
<evidence type="ECO:0000256" key="1">
    <source>
        <dbReference type="ARBA" id="ARBA00004323"/>
    </source>
</evidence>
<accession>A0A2A2LBY2</accession>
<protein>
    <recommendedName>
        <fullName evidence="7">Fucosyltransferase</fullName>
        <ecNumber evidence="7">2.4.1.-</ecNumber>
    </recommendedName>
</protein>
<name>A0A2A2LBY2_9BILA</name>
<comment type="caution">
    <text evidence="10">The sequence shown here is derived from an EMBL/GenBank/DDBJ whole genome shotgun (WGS) entry which is preliminary data.</text>
</comment>
<dbReference type="EC" id="2.4.1.-" evidence="7"/>
<evidence type="ECO:0000256" key="3">
    <source>
        <dbReference type="ARBA" id="ARBA00008919"/>
    </source>
</evidence>
<evidence type="ECO:0000256" key="7">
    <source>
        <dbReference type="RuleBase" id="RU003832"/>
    </source>
</evidence>
<dbReference type="Pfam" id="PF00852">
    <property type="entry name" value="Glyco_transf_10"/>
    <property type="match status" value="1"/>
</dbReference>
<dbReference type="Gene3D" id="3.40.50.11660">
    <property type="entry name" value="Glycosyl transferase family 10, C-terminal domain"/>
    <property type="match status" value="1"/>
</dbReference>
<dbReference type="InterPro" id="IPR055270">
    <property type="entry name" value="Glyco_tran_10_C"/>
</dbReference>
<sequence length="232" mass="27007">MFYSIKKVQPMKNFHQQKVDKYGRCGKAHPTCNGNKKLENSCTTDAIRPYKFYIAIENSNCNHYVTEKFYYTLHTRMTIPIVLSRKFYQDLDTPDDAYIAIDDFPTLDEFVDRINRISTDKELYLSYHKWRKNYRVVLGNDDATGFCELCRRLLFPINSSKSYEDINGWNSNGMCNNTIVQYLINRDVKWSKNCDSNLTRPSPTRDAIEKLQPDPDPNPWVGSDPIHGFGSG</sequence>
<dbReference type="STRING" id="2018661.A0A2A2LBY2"/>
<evidence type="ECO:0000256" key="4">
    <source>
        <dbReference type="ARBA" id="ARBA00022676"/>
    </source>
</evidence>
<dbReference type="GO" id="GO:0000139">
    <property type="term" value="C:Golgi membrane"/>
    <property type="evidence" value="ECO:0007669"/>
    <property type="project" value="UniProtKB-SubCell"/>
</dbReference>
<proteinExistence type="inferred from homology"/>
<keyword evidence="7" id="KW-0812">Transmembrane</keyword>
<evidence type="ECO:0000259" key="9">
    <source>
        <dbReference type="Pfam" id="PF00852"/>
    </source>
</evidence>
<evidence type="ECO:0000313" key="11">
    <source>
        <dbReference type="Proteomes" id="UP000218231"/>
    </source>
</evidence>
<dbReference type="SUPFAM" id="SSF53756">
    <property type="entry name" value="UDP-Glycosyltransferase/glycogen phosphorylase"/>
    <property type="match status" value="1"/>
</dbReference>
<reference evidence="10 11" key="1">
    <citation type="journal article" date="2017" name="Curr. Biol.">
        <title>Genome architecture and evolution of a unichromosomal asexual nematode.</title>
        <authorList>
            <person name="Fradin H."/>
            <person name="Zegar C."/>
            <person name="Gutwein M."/>
            <person name="Lucas J."/>
            <person name="Kovtun M."/>
            <person name="Corcoran D."/>
            <person name="Baugh L.R."/>
            <person name="Kiontke K."/>
            <person name="Gunsalus K."/>
            <person name="Fitch D.H."/>
            <person name="Piano F."/>
        </authorList>
    </citation>
    <scope>NUCLEOTIDE SEQUENCE [LARGE SCALE GENOMIC DNA]</scope>
    <source>
        <strain evidence="10">PF1309</strain>
    </source>
</reference>
<dbReference type="InterPro" id="IPR038577">
    <property type="entry name" value="GT10-like_C_sf"/>
</dbReference>
<dbReference type="GO" id="GO:0008417">
    <property type="term" value="F:fucosyltransferase activity"/>
    <property type="evidence" value="ECO:0007669"/>
    <property type="project" value="InterPro"/>
</dbReference>
<gene>
    <name evidence="10" type="ORF">WR25_20461</name>
</gene>